<gene>
    <name evidence="1" type="ORF">C2845_PM13G16000</name>
</gene>
<protein>
    <submittedName>
        <fullName evidence="1">Uncharacterized protein</fullName>
    </submittedName>
</protein>
<reference evidence="2" key="1">
    <citation type="journal article" date="2019" name="Nat. Commun.">
        <title>The genome of broomcorn millet.</title>
        <authorList>
            <person name="Zou C."/>
            <person name="Miki D."/>
            <person name="Li D."/>
            <person name="Tang Q."/>
            <person name="Xiao L."/>
            <person name="Rajput S."/>
            <person name="Deng P."/>
            <person name="Jia W."/>
            <person name="Huang R."/>
            <person name="Zhang M."/>
            <person name="Sun Y."/>
            <person name="Hu J."/>
            <person name="Fu X."/>
            <person name="Schnable P.S."/>
            <person name="Li F."/>
            <person name="Zhang H."/>
            <person name="Feng B."/>
            <person name="Zhu X."/>
            <person name="Liu R."/>
            <person name="Schnable J.C."/>
            <person name="Zhu J.-K."/>
            <person name="Zhang H."/>
        </authorList>
    </citation>
    <scope>NUCLEOTIDE SEQUENCE [LARGE SCALE GENOMIC DNA]</scope>
</reference>
<dbReference type="Proteomes" id="UP000275267">
    <property type="component" value="Unassembled WGS sequence"/>
</dbReference>
<keyword evidence="2" id="KW-1185">Reference proteome</keyword>
<sequence length="88" mass="9510">MSQIHLLRLEVAFFPVNLSFCTENEGILPHGDSCAVLVWRADGGNIAGDNPDLLLSVRVRASHHLQGAAAGPVLRFLDVGNGRHRCLP</sequence>
<proteinExistence type="predicted"/>
<evidence type="ECO:0000313" key="2">
    <source>
        <dbReference type="Proteomes" id="UP000275267"/>
    </source>
</evidence>
<evidence type="ECO:0000313" key="1">
    <source>
        <dbReference type="EMBL" id="RLN03543.1"/>
    </source>
</evidence>
<comment type="caution">
    <text evidence="1">The sequence shown here is derived from an EMBL/GenBank/DDBJ whole genome shotgun (WGS) entry which is preliminary data.</text>
</comment>
<accession>A0A3L6RGM7</accession>
<name>A0A3L6RGM7_PANMI</name>
<dbReference type="AlphaFoldDB" id="A0A3L6RGM7"/>
<organism evidence="1 2">
    <name type="scientific">Panicum miliaceum</name>
    <name type="common">Proso millet</name>
    <name type="synonym">Broomcorn millet</name>
    <dbReference type="NCBI Taxonomy" id="4540"/>
    <lineage>
        <taxon>Eukaryota</taxon>
        <taxon>Viridiplantae</taxon>
        <taxon>Streptophyta</taxon>
        <taxon>Embryophyta</taxon>
        <taxon>Tracheophyta</taxon>
        <taxon>Spermatophyta</taxon>
        <taxon>Magnoliopsida</taxon>
        <taxon>Liliopsida</taxon>
        <taxon>Poales</taxon>
        <taxon>Poaceae</taxon>
        <taxon>PACMAD clade</taxon>
        <taxon>Panicoideae</taxon>
        <taxon>Panicodae</taxon>
        <taxon>Paniceae</taxon>
        <taxon>Panicinae</taxon>
        <taxon>Panicum</taxon>
        <taxon>Panicum sect. Panicum</taxon>
    </lineage>
</organism>
<dbReference type="EMBL" id="PQIB02000008">
    <property type="protein sequence ID" value="RLN03543.1"/>
    <property type="molecule type" value="Genomic_DNA"/>
</dbReference>